<feature type="domain" description="Nucleotidyl transferase" evidence="7">
    <location>
        <begin position="8"/>
        <end position="212"/>
    </location>
</feature>
<dbReference type="GO" id="GO:0003977">
    <property type="term" value="F:UDP-N-acetylglucosamine diphosphorylase activity"/>
    <property type="evidence" value="ECO:0007669"/>
    <property type="project" value="UniProtKB-EC"/>
</dbReference>
<dbReference type="Gene3D" id="2.160.10.10">
    <property type="entry name" value="Hexapeptide repeat proteins"/>
    <property type="match status" value="1"/>
</dbReference>
<evidence type="ECO:0000313" key="8">
    <source>
        <dbReference type="EMBL" id="KUK86495.1"/>
    </source>
</evidence>
<dbReference type="InterPro" id="IPR005835">
    <property type="entry name" value="NTP_transferase_dom"/>
</dbReference>
<dbReference type="InterPro" id="IPR029044">
    <property type="entry name" value="Nucleotide-diphossugar_trans"/>
</dbReference>
<organism evidence="8 9">
    <name type="scientific">candidate division TA06 bacterium 34_109</name>
    <dbReference type="NCBI Taxonomy" id="1635277"/>
    <lineage>
        <taxon>Bacteria</taxon>
        <taxon>Bacteria division TA06</taxon>
    </lineage>
</organism>
<dbReference type="InterPro" id="IPR050065">
    <property type="entry name" value="GlmU-like"/>
</dbReference>
<dbReference type="Proteomes" id="UP000053467">
    <property type="component" value="Unassembled WGS sequence"/>
</dbReference>
<name>A0A101I0Q1_UNCT6</name>
<dbReference type="AlphaFoldDB" id="A0A101I0Q1"/>
<evidence type="ECO:0000313" key="9">
    <source>
        <dbReference type="Proteomes" id="UP000053467"/>
    </source>
</evidence>
<protein>
    <submittedName>
        <fullName evidence="8">Bifunctional protein GlmU</fullName>
    </submittedName>
</protein>
<dbReference type="EMBL" id="LGGX01000017">
    <property type="protein sequence ID" value="KUK86495.1"/>
    <property type="molecule type" value="Genomic_DNA"/>
</dbReference>
<comment type="catalytic activity">
    <reaction evidence="4">
        <text>alpha-D-glucosamine 1-phosphate + acetyl-CoA = N-acetyl-alpha-D-glucosamine 1-phosphate + CoA + H(+)</text>
        <dbReference type="Rhea" id="RHEA:13725"/>
        <dbReference type="ChEBI" id="CHEBI:15378"/>
        <dbReference type="ChEBI" id="CHEBI:57287"/>
        <dbReference type="ChEBI" id="CHEBI:57288"/>
        <dbReference type="ChEBI" id="CHEBI:57776"/>
        <dbReference type="ChEBI" id="CHEBI:58516"/>
        <dbReference type="EC" id="2.3.1.157"/>
    </reaction>
</comment>
<proteinExistence type="predicted"/>
<gene>
    <name evidence="8" type="ORF">XE03_1445</name>
</gene>
<evidence type="ECO:0000256" key="4">
    <source>
        <dbReference type="ARBA" id="ARBA00048247"/>
    </source>
</evidence>
<dbReference type="PANTHER" id="PTHR43584">
    <property type="entry name" value="NUCLEOTIDYL TRANSFERASE"/>
    <property type="match status" value="1"/>
</dbReference>
<comment type="caution">
    <text evidence="8">The sequence shown here is derived from an EMBL/GenBank/DDBJ whole genome shotgun (WGS) entry which is preliminary data.</text>
</comment>
<keyword evidence="2" id="KW-0548">Nucleotidyltransferase</keyword>
<dbReference type="SUPFAM" id="SSF53448">
    <property type="entry name" value="Nucleotide-diphospho-sugar transferases"/>
    <property type="match status" value="1"/>
</dbReference>
<keyword evidence="1" id="KW-0808">Transferase</keyword>
<evidence type="ECO:0000256" key="6">
    <source>
        <dbReference type="ARBA" id="ARBA00049628"/>
    </source>
</evidence>
<evidence type="ECO:0000259" key="7">
    <source>
        <dbReference type="Pfam" id="PF00483"/>
    </source>
</evidence>
<comment type="catalytic activity">
    <reaction evidence="5">
        <text>N-acetyl-alpha-D-glucosamine 1-phosphate + UTP + H(+) = UDP-N-acetyl-alpha-D-glucosamine + diphosphate</text>
        <dbReference type="Rhea" id="RHEA:13509"/>
        <dbReference type="ChEBI" id="CHEBI:15378"/>
        <dbReference type="ChEBI" id="CHEBI:33019"/>
        <dbReference type="ChEBI" id="CHEBI:46398"/>
        <dbReference type="ChEBI" id="CHEBI:57705"/>
        <dbReference type="ChEBI" id="CHEBI:57776"/>
        <dbReference type="EC" id="2.7.7.23"/>
    </reaction>
</comment>
<dbReference type="PANTHER" id="PTHR43584:SF3">
    <property type="entry name" value="BIFUNCTIONAL PROTEIN GLMU"/>
    <property type="match status" value="1"/>
</dbReference>
<accession>A0A101I0Q1</accession>
<evidence type="ECO:0000256" key="2">
    <source>
        <dbReference type="ARBA" id="ARBA00022695"/>
    </source>
</evidence>
<dbReference type="CDD" id="cd02540">
    <property type="entry name" value="GT2_GlmU_N_bac"/>
    <property type="match status" value="1"/>
</dbReference>
<dbReference type="Pfam" id="PF00483">
    <property type="entry name" value="NTP_transferase"/>
    <property type="match status" value="1"/>
</dbReference>
<comment type="function">
    <text evidence="6">Catalyzes the last two sequential reactions in the de novo biosynthetic pathway for UDP-N-acetylglucosamine (UDP-GlcNAc). The C-terminal domain catalyzes the transfer of acetyl group from acetyl coenzyme A to glucosamine-1-phosphate (GlcN-1-P) to produce N-acetylglucosamine-1-phosphate (GlcNAc-1-P), which is converted into UDP-GlcNAc by the transfer of uridine 5-monophosphate (from uridine 5-triphosphate), a reaction catalyzed by the N-terminal domain.</text>
</comment>
<dbReference type="Gene3D" id="3.90.550.10">
    <property type="entry name" value="Spore Coat Polysaccharide Biosynthesis Protein SpsA, Chain A"/>
    <property type="match status" value="1"/>
</dbReference>
<dbReference type="GO" id="GO:0019134">
    <property type="term" value="F:glucosamine-1-phosphate N-acetyltransferase activity"/>
    <property type="evidence" value="ECO:0007669"/>
    <property type="project" value="UniProtKB-EC"/>
</dbReference>
<evidence type="ECO:0000256" key="5">
    <source>
        <dbReference type="ARBA" id="ARBA00048493"/>
    </source>
</evidence>
<keyword evidence="3" id="KW-0012">Acyltransferase</keyword>
<dbReference type="PATRIC" id="fig|1635277.3.peg.657"/>
<evidence type="ECO:0000256" key="3">
    <source>
        <dbReference type="ARBA" id="ARBA00023315"/>
    </source>
</evidence>
<evidence type="ECO:0000256" key="1">
    <source>
        <dbReference type="ARBA" id="ARBA00022679"/>
    </source>
</evidence>
<reference evidence="9" key="1">
    <citation type="journal article" date="2015" name="MBio">
        <title>Genome-Resolved Metagenomic Analysis Reveals Roles for Candidate Phyla and Other Microbial Community Members in Biogeochemical Transformations in Oil Reservoirs.</title>
        <authorList>
            <person name="Hu P."/>
            <person name="Tom L."/>
            <person name="Singh A."/>
            <person name="Thomas B.C."/>
            <person name="Baker B.J."/>
            <person name="Piceno Y.M."/>
            <person name="Andersen G.L."/>
            <person name="Banfield J.F."/>
        </authorList>
    </citation>
    <scope>NUCLEOTIDE SEQUENCE [LARGE SCALE GENOMIC DNA]</scope>
</reference>
<sequence>MRGKTNILILAAGLGKRMKSEKPKVLFDLLGKPILGYIIETCKNIKNDKIIVLVGNRADMVTEFLKDKNVEIAHQNEQLGTGHAVMCSFDKFDKNSNIIVLAGDVPLITSETLSKMLEKHIKNKNDITFLTMKLEDPSGYGRVVKDKNYNVVMIVEDKDCDKKEKKIKEVNSGVYVFRYDFLKKYLKTLSNKNNQKEYYLTDLIKIGFKEKSKIETILLENLIEVSGINDREQLSKIEEILLKRKISNLLKNGVTIKSPNTCYIENDVVFESDVTIEPFVVIKGKSVIRKGSVISSFSTLENYETSQNQIVPPFSNLKG</sequence>